<evidence type="ECO:0000256" key="6">
    <source>
        <dbReference type="ARBA" id="ARBA00023163"/>
    </source>
</evidence>
<feature type="region of interest" description="Disordered" evidence="10">
    <location>
        <begin position="1061"/>
        <end position="1237"/>
    </location>
</feature>
<dbReference type="GO" id="GO:0010628">
    <property type="term" value="P:positive regulation of gene expression"/>
    <property type="evidence" value="ECO:0007669"/>
    <property type="project" value="TreeGrafter"/>
</dbReference>
<feature type="compositionally biased region" description="Low complexity" evidence="10">
    <location>
        <begin position="1098"/>
        <end position="1108"/>
    </location>
</feature>
<feature type="compositionally biased region" description="Basic and acidic residues" evidence="10">
    <location>
        <begin position="630"/>
        <end position="644"/>
    </location>
</feature>
<gene>
    <name evidence="13 14" type="primary">LOC115627761</name>
</gene>
<evidence type="ECO:0000256" key="4">
    <source>
        <dbReference type="ARBA" id="ARBA00023015"/>
    </source>
</evidence>
<reference evidence="13 14" key="1">
    <citation type="submission" date="2025-04" db="UniProtKB">
        <authorList>
            <consortium name="RefSeq"/>
        </authorList>
    </citation>
    <scope>IDENTIFICATION</scope>
    <source>
        <strain evidence="13 14">11010-0011.00</strain>
        <tissue evidence="13 14">Whole body</tissue>
    </source>
</reference>
<dbReference type="SMART" id="SM00509">
    <property type="entry name" value="TFS2N"/>
    <property type="match status" value="1"/>
</dbReference>
<keyword evidence="4" id="KW-0805">Transcription regulation</keyword>
<feature type="domain" description="TFIIS N-terminal" evidence="11">
    <location>
        <begin position="8"/>
        <end position="85"/>
    </location>
</feature>
<feature type="compositionally biased region" description="Low complexity" evidence="10">
    <location>
        <begin position="1444"/>
        <end position="1453"/>
    </location>
</feature>
<proteinExistence type="inferred from homology"/>
<feature type="compositionally biased region" description="Low complexity" evidence="10">
    <location>
        <begin position="549"/>
        <end position="559"/>
    </location>
</feature>
<feature type="compositionally biased region" description="Polar residues" evidence="10">
    <location>
        <begin position="645"/>
        <end position="666"/>
    </location>
</feature>
<feature type="compositionally biased region" description="Basic residues" evidence="10">
    <location>
        <begin position="1135"/>
        <end position="1145"/>
    </location>
</feature>
<keyword evidence="6" id="KW-0804">Transcription</keyword>
<dbReference type="Proteomes" id="UP000504634">
    <property type="component" value="Unplaced"/>
</dbReference>
<keyword evidence="12" id="KW-1185">Reference proteome</keyword>
<feature type="compositionally biased region" description="Polar residues" evidence="10">
    <location>
        <begin position="570"/>
        <end position="610"/>
    </location>
</feature>
<evidence type="ECO:0000256" key="10">
    <source>
        <dbReference type="SAM" id="MobiDB-lite"/>
    </source>
</evidence>
<dbReference type="GO" id="GO:0016592">
    <property type="term" value="C:mediator complex"/>
    <property type="evidence" value="ECO:0007669"/>
    <property type="project" value="InterPro"/>
</dbReference>
<feature type="region of interest" description="Disordered" evidence="10">
    <location>
        <begin position="486"/>
        <end position="511"/>
    </location>
</feature>
<dbReference type="PANTHER" id="PTHR15201">
    <property type="entry name" value="CRSP70"/>
    <property type="match status" value="1"/>
</dbReference>
<dbReference type="PROSITE" id="PS51319">
    <property type="entry name" value="TFIIS_N"/>
    <property type="match status" value="1"/>
</dbReference>
<evidence type="ECO:0000313" key="14">
    <source>
        <dbReference type="RefSeq" id="XP_030379408.1"/>
    </source>
</evidence>
<feature type="compositionally biased region" description="Polar residues" evidence="10">
    <location>
        <begin position="1123"/>
        <end position="1133"/>
    </location>
</feature>
<dbReference type="InterPro" id="IPR017923">
    <property type="entry name" value="TFIIS_N"/>
</dbReference>
<name>A0A6J2TWZ2_DROLE</name>
<evidence type="ECO:0000313" key="12">
    <source>
        <dbReference type="Proteomes" id="UP000504634"/>
    </source>
</evidence>
<dbReference type="CTD" id="9441"/>
<dbReference type="SUPFAM" id="SSF47676">
    <property type="entry name" value="Conserved domain common to transcription factors TFIIS, elongin A, CRSP70"/>
    <property type="match status" value="1"/>
</dbReference>
<keyword evidence="7 9" id="KW-0539">Nucleus</keyword>
<evidence type="ECO:0000256" key="7">
    <source>
        <dbReference type="ARBA" id="ARBA00023242"/>
    </source>
</evidence>
<organism evidence="12 13">
    <name type="scientific">Drosophila lebanonensis</name>
    <name type="common">Fruit fly</name>
    <name type="synonym">Scaptodrosophila lebanonensis</name>
    <dbReference type="NCBI Taxonomy" id="7225"/>
    <lineage>
        <taxon>Eukaryota</taxon>
        <taxon>Metazoa</taxon>
        <taxon>Ecdysozoa</taxon>
        <taxon>Arthropoda</taxon>
        <taxon>Hexapoda</taxon>
        <taxon>Insecta</taxon>
        <taxon>Pterygota</taxon>
        <taxon>Neoptera</taxon>
        <taxon>Endopterygota</taxon>
        <taxon>Diptera</taxon>
        <taxon>Brachycera</taxon>
        <taxon>Muscomorpha</taxon>
        <taxon>Ephydroidea</taxon>
        <taxon>Drosophilidae</taxon>
        <taxon>Scaptodrosophila</taxon>
    </lineage>
</organism>
<dbReference type="GO" id="GO:0070847">
    <property type="term" value="C:core mediator complex"/>
    <property type="evidence" value="ECO:0007669"/>
    <property type="project" value="TreeGrafter"/>
</dbReference>
<feature type="compositionally biased region" description="Low complexity" evidence="10">
    <location>
        <begin position="1177"/>
        <end position="1186"/>
    </location>
</feature>
<feature type="compositionally biased region" description="Acidic residues" evidence="10">
    <location>
        <begin position="1520"/>
        <end position="1531"/>
    </location>
</feature>
<dbReference type="Pfam" id="PF08711">
    <property type="entry name" value="Med26"/>
    <property type="match status" value="1"/>
</dbReference>
<sequence>MNQNQIQQLTSHLSQALDQNYDVVNMDAVLAVISALEGTTITKEQLEATRLAKYINQLRRRTQNEQLARRAKSLLKKWREMVGIQQTSNDSQQMQQLQQPQQLTQKPAIGIPTTTEQSTAETVANTLQYSQSSSPQPLEQNAGTEGVNTAMFKTILTAPHAWNTTHNANSQVTPNRNYLPDSHTEQPSCVVSVHNFHDSSPSFFNKSNSGESNKDRVVKSQRKNLSKHLAAHMYEHSSNSTSNFAVGSEKINETAIVIDIVSDSDDYESGNQEKAKTVSTPSSLALPPVAYPKPKKMKKEKKRKEKDGRTKSSFLLNPIVPPPPAQVKDTNIIPAKDPKLQSTIPAVSEILSLSNSSMSSLLSFETSTGNSLAKARNAADLTFAGRFKSASQGDTISNTTATITTVNHDNEALANGQKALFINAHETRSGYEGDFFTNDTSTSCSRLSPFEEVDSKQNRTQSKLFEDVDAASKEQQNDPIYEVIKTDDPSENALAQVPKKRGRKKGSKGVDSVIAKESLSQQILFGSGVKKVKTTKELFNEIQNRKLSDSSNRSESASSAVKDPSIATHRAQQSRTLLSRPTSSCSETSMHSPQMLDDNSANVTLTATDKFSNRVEDTVQTDSDTGTSEPSHDSPKSREIKRSTSLDSNSNSFPTSSAKTTGTSTPAIQDDVCSQLMHLVHNLKSPRTIFEAEESYQAEIVPCTCVILEELLDVPTDENNASHQVVEENEQNSQYCDVAVKVDKPEDKIKPESSTVEEPPPPVPQKPKKSIFDLDFDEDEDLLHSLMQDLMPSKSISTQPSVSEIEVKVSPPIVKSELNDDTNNVQVYPGFHQAESVDTIVPMPIPMPIYTIHEDPDCAAKRRFEIQTNEVTSFHINALHNCYIPNINGNWDIIDSAIAVTTTVTKFMETLDSYTVTDGADVVPKYGSLVYARIRKDLSFLKFPNTIRTKIPKMHITPFLGVAKCLPSCRKNKRLKDAKAKALGETTLLTIKNEETNSVISLTNSLQHKMEEIPLKVEVEDGIDDILNVDMEYLSESQVDGKSKNNNTHFSYNLLKLANRDEQQEDKASTQTAFDEIGDDSNEHTFAGSENQEKGSYSRRSSSCSNSSLKQTQHSINEKLRNQRTMITQQERSSMGKKRKKRRKQKLDDSGAPIEPRPRIKRIKIAINGNVATQRQISNISSSNNSSDDENGATYSESSDRGDNEDSKSKVNSPSEDELESTRSHSTTIDSIAADEEGLLENEYDNSDDEEYAIVQRPMGGGSNHIVLTIKKTPSKINSPANSVSAVSPAVAQSTALTPTAAKKDCSDSNDRTDASISLSQVDDCDDNGLDLHKKQTEEAIEFHQVKQEQEEPPEQPIIMSHTCLTNLDYLWRHFRRRRRRRRLKVKICPQTLDIELKHLFNDSVEIDKTVKPQAKLHHKLFFHDELCRPDSRGRNRRIINYSSSSSSCSNYDSDSEHDEYSSSEDTGEKPAEAAETENVFHKKNNKIETDTSSPSASKEAGATFEDCLNGDSYLPSINDVDDDDDDDADTDSNKEFGAPQDNGNDSEDVIKVEKQDELNYHRSELPMYNNGMLPSFNSIYTERQPNDTAGEVKQTLPLNKNCDDVNLYYNNNNLSVVKDSLISNDNIHKNVTSNISERTALNNIKSEQSLTEIDSEVILLPRPEYQTGMRAVAQSASSENNSNPNSTNIPRIQQFKEWHQVLQLQSYNNEPLIVLPYVVLE</sequence>
<dbReference type="RefSeq" id="XP_030379408.1">
    <property type="nucleotide sequence ID" value="XM_030523548.1"/>
</dbReference>
<protein>
    <recommendedName>
        <fullName evidence="3">Mediator of RNA polymerase II transcription subunit 26</fullName>
    </recommendedName>
    <alternativeName>
        <fullName evidence="8">Mediator complex subunit 26</fullName>
    </alternativeName>
</protein>
<feature type="region of interest" description="Disordered" evidence="10">
    <location>
        <begin position="1514"/>
        <end position="1548"/>
    </location>
</feature>
<feature type="region of interest" description="Disordered" evidence="10">
    <location>
        <begin position="266"/>
        <end position="326"/>
    </location>
</feature>
<evidence type="ECO:0000259" key="11">
    <source>
        <dbReference type="PROSITE" id="PS51319"/>
    </source>
</evidence>
<dbReference type="GO" id="GO:0003712">
    <property type="term" value="F:transcription coregulator activity"/>
    <property type="evidence" value="ECO:0007669"/>
    <property type="project" value="TreeGrafter"/>
</dbReference>
<evidence type="ECO:0000256" key="3">
    <source>
        <dbReference type="ARBA" id="ARBA00019686"/>
    </source>
</evidence>
<keyword evidence="5" id="KW-0010">Activator</keyword>
<feature type="region of interest" description="Disordered" evidence="10">
    <location>
        <begin position="546"/>
        <end position="666"/>
    </location>
</feature>
<dbReference type="InterPro" id="IPR035441">
    <property type="entry name" value="TFIIS/LEDGF_dom_sf"/>
</dbReference>
<dbReference type="GO" id="GO:0006357">
    <property type="term" value="P:regulation of transcription by RNA polymerase II"/>
    <property type="evidence" value="ECO:0007669"/>
    <property type="project" value="InterPro"/>
</dbReference>
<evidence type="ECO:0000256" key="2">
    <source>
        <dbReference type="ARBA" id="ARBA00009681"/>
    </source>
</evidence>
<dbReference type="InterPro" id="IPR003617">
    <property type="entry name" value="TFIIS/CRSP70_N_sub"/>
</dbReference>
<comment type="similarity">
    <text evidence="2">Belongs to the Mediator complex subunit 26 family.</text>
</comment>
<dbReference type="RefSeq" id="XP_030379407.1">
    <property type="nucleotide sequence ID" value="XM_030523547.1"/>
</dbReference>
<dbReference type="PANTHER" id="PTHR15201:SF1">
    <property type="entry name" value="MEDIATOR OF RNA POLYMERASE II TRANSCRIPTION SUBUNIT 26"/>
    <property type="match status" value="1"/>
</dbReference>
<dbReference type="GeneID" id="115627761"/>
<evidence type="ECO:0000256" key="9">
    <source>
        <dbReference type="PROSITE-ProRule" id="PRU00649"/>
    </source>
</evidence>
<feature type="compositionally biased region" description="Basic and acidic residues" evidence="10">
    <location>
        <begin position="1198"/>
        <end position="1209"/>
    </location>
</feature>
<feature type="region of interest" description="Disordered" evidence="10">
    <location>
        <begin position="1444"/>
        <end position="1501"/>
    </location>
</feature>
<evidence type="ECO:0000256" key="1">
    <source>
        <dbReference type="ARBA" id="ARBA00004123"/>
    </source>
</evidence>
<feature type="compositionally biased region" description="Basic residues" evidence="10">
    <location>
        <begin position="498"/>
        <end position="507"/>
    </location>
</feature>
<feature type="compositionally biased region" description="Basic residues" evidence="10">
    <location>
        <begin position="293"/>
        <end position="304"/>
    </location>
</feature>
<evidence type="ECO:0000313" key="13">
    <source>
        <dbReference type="RefSeq" id="XP_030379407.1"/>
    </source>
</evidence>
<evidence type="ECO:0000256" key="8">
    <source>
        <dbReference type="ARBA" id="ARBA00031968"/>
    </source>
</evidence>
<feature type="region of interest" description="Disordered" evidence="10">
    <location>
        <begin position="746"/>
        <end position="768"/>
    </location>
</feature>
<feature type="compositionally biased region" description="Polar residues" evidence="10">
    <location>
        <begin position="618"/>
        <end position="629"/>
    </location>
</feature>
<evidence type="ECO:0000256" key="5">
    <source>
        <dbReference type="ARBA" id="ARBA00023159"/>
    </source>
</evidence>
<accession>A0A6J2TWZ2</accession>
<dbReference type="OrthoDB" id="550309at2759"/>
<comment type="subcellular location">
    <subcellularLocation>
        <location evidence="1 9">Nucleus</location>
    </subcellularLocation>
</comment>
<dbReference type="Gene3D" id="1.20.930.10">
    <property type="entry name" value="Conserved domain common to transcription factors TFIIS, elongin A, CRSP70"/>
    <property type="match status" value="1"/>
</dbReference>
<dbReference type="InterPro" id="IPR042376">
    <property type="entry name" value="MED26"/>
</dbReference>